<dbReference type="PANTHER" id="PTHR43433:SF5">
    <property type="entry name" value="AB HYDROLASE-1 DOMAIN-CONTAINING PROTEIN"/>
    <property type="match status" value="1"/>
</dbReference>
<name>A0A7W4YYV0_9HYPH</name>
<dbReference type="RefSeq" id="WP_183452329.1">
    <property type="nucleotide sequence ID" value="NZ_JACHWB010000004.1"/>
</dbReference>
<keyword evidence="3" id="KW-1185">Reference proteome</keyword>
<dbReference type="InterPro" id="IPR000073">
    <property type="entry name" value="AB_hydrolase_1"/>
</dbReference>
<dbReference type="PANTHER" id="PTHR43433">
    <property type="entry name" value="HYDROLASE, ALPHA/BETA FOLD FAMILY PROTEIN"/>
    <property type="match status" value="1"/>
</dbReference>
<dbReference type="InterPro" id="IPR029058">
    <property type="entry name" value="AB_hydrolase_fold"/>
</dbReference>
<dbReference type="InterPro" id="IPR050471">
    <property type="entry name" value="AB_hydrolase"/>
</dbReference>
<comment type="caution">
    <text evidence="2">The sequence shown here is derived from an EMBL/GenBank/DDBJ whole genome shotgun (WGS) entry which is preliminary data.</text>
</comment>
<dbReference type="GO" id="GO:0004806">
    <property type="term" value="F:triacylglycerol lipase activity"/>
    <property type="evidence" value="ECO:0007669"/>
    <property type="project" value="TreeGrafter"/>
</dbReference>
<dbReference type="Proteomes" id="UP000532010">
    <property type="component" value="Unassembled WGS sequence"/>
</dbReference>
<gene>
    <name evidence="2" type="ORF">FHR70_003474</name>
</gene>
<proteinExistence type="predicted"/>
<dbReference type="Pfam" id="PF00561">
    <property type="entry name" value="Abhydrolase_1"/>
    <property type="match status" value="1"/>
</dbReference>
<feature type="domain" description="AB hydrolase-1" evidence="1">
    <location>
        <begin position="23"/>
        <end position="276"/>
    </location>
</feature>
<evidence type="ECO:0000259" key="1">
    <source>
        <dbReference type="Pfam" id="PF00561"/>
    </source>
</evidence>
<dbReference type="SUPFAM" id="SSF53474">
    <property type="entry name" value="alpha/beta-Hydrolases"/>
    <property type="match status" value="1"/>
</dbReference>
<reference evidence="2 3" key="1">
    <citation type="submission" date="2020-08" db="EMBL/GenBank/DDBJ databases">
        <title>The Agave Microbiome: Exploring the role of microbial communities in plant adaptations to desert environments.</title>
        <authorList>
            <person name="Partida-Martinez L.P."/>
        </authorList>
    </citation>
    <scope>NUCLEOTIDE SEQUENCE [LARGE SCALE GENOMIC DNA]</scope>
    <source>
        <strain evidence="2 3">AT3.9</strain>
    </source>
</reference>
<evidence type="ECO:0000313" key="3">
    <source>
        <dbReference type="Proteomes" id="UP000532010"/>
    </source>
</evidence>
<dbReference type="GO" id="GO:0046503">
    <property type="term" value="P:glycerolipid catabolic process"/>
    <property type="evidence" value="ECO:0007669"/>
    <property type="project" value="TreeGrafter"/>
</dbReference>
<dbReference type="AlphaFoldDB" id="A0A7W4YYV0"/>
<sequence>MAIVRTNGIDLAYDCFGDEAGEALLLIAGLGTQMIRWTVPFCEALAARGYRVIRFDNRDSGHSTHFHQCAPPDFGALAAALMAGRRPDVPYTLHDMAADAIGLLDALAIDRAHVVGRSMGGMIAQIMASDHPERVLSLTSIMASTGNPMLPQAAPDVMALMMRPAPDPVSDEAGLIAHKLAFARRIAGNGHPFDEDTHRLLIMEETRRAYDPGGSARQIAAMAVTGDRRPRLATISAPTLVVHGADDPLILPACGRDTAASIPDADLMLIDGMGHDLPPALDSMVIEAIDQTAGRSFPLRTFGRRNRS</sequence>
<evidence type="ECO:0000313" key="2">
    <source>
        <dbReference type="EMBL" id="MBB3020393.1"/>
    </source>
</evidence>
<protein>
    <submittedName>
        <fullName evidence="2">Pimeloyl-ACP methyl ester carboxylesterase</fullName>
    </submittedName>
</protein>
<dbReference type="EMBL" id="JACHWB010000004">
    <property type="protein sequence ID" value="MBB3020393.1"/>
    <property type="molecule type" value="Genomic_DNA"/>
</dbReference>
<accession>A0A7W4YYV0</accession>
<dbReference type="Gene3D" id="3.40.50.1820">
    <property type="entry name" value="alpha/beta hydrolase"/>
    <property type="match status" value="1"/>
</dbReference>
<organism evidence="2 3">
    <name type="scientific">Microvirga lupini</name>
    <dbReference type="NCBI Taxonomy" id="420324"/>
    <lineage>
        <taxon>Bacteria</taxon>
        <taxon>Pseudomonadati</taxon>
        <taxon>Pseudomonadota</taxon>
        <taxon>Alphaproteobacteria</taxon>
        <taxon>Hyphomicrobiales</taxon>
        <taxon>Methylobacteriaceae</taxon>
        <taxon>Microvirga</taxon>
    </lineage>
</organism>